<evidence type="ECO:0000256" key="8">
    <source>
        <dbReference type="ARBA" id="ARBA00022705"/>
    </source>
</evidence>
<dbReference type="InterPro" id="IPR004805">
    <property type="entry name" value="DnaE2/DnaE/PolC"/>
</dbReference>
<dbReference type="SMART" id="SM00481">
    <property type="entry name" value="POLIIIAc"/>
    <property type="match status" value="1"/>
</dbReference>
<comment type="catalytic activity">
    <reaction evidence="12 13">
        <text>DNA(n) + a 2'-deoxyribonucleoside 5'-triphosphate = DNA(n+1) + diphosphate</text>
        <dbReference type="Rhea" id="RHEA:22508"/>
        <dbReference type="Rhea" id="RHEA-COMP:17339"/>
        <dbReference type="Rhea" id="RHEA-COMP:17340"/>
        <dbReference type="ChEBI" id="CHEBI:33019"/>
        <dbReference type="ChEBI" id="CHEBI:61560"/>
        <dbReference type="ChEBI" id="CHEBI:173112"/>
        <dbReference type="EC" id="2.7.7.7"/>
    </reaction>
</comment>
<dbReference type="InterPro" id="IPR004365">
    <property type="entry name" value="NA-bd_OB_tRNA"/>
</dbReference>
<proteinExistence type="inferred from homology"/>
<evidence type="ECO:0000256" key="9">
    <source>
        <dbReference type="ARBA" id="ARBA00022763"/>
    </source>
</evidence>
<evidence type="ECO:0000313" key="15">
    <source>
        <dbReference type="EMBL" id="MSS84017.1"/>
    </source>
</evidence>
<reference evidence="15 16" key="1">
    <citation type="submission" date="2019-08" db="EMBL/GenBank/DDBJ databases">
        <title>In-depth cultivation of the pig gut microbiome towards novel bacterial diversity and tailored functional studies.</title>
        <authorList>
            <person name="Wylensek D."/>
            <person name="Hitch T.C.A."/>
            <person name="Clavel T."/>
        </authorList>
    </citation>
    <scope>NUCLEOTIDE SEQUENCE [LARGE SCALE GENOMIC DNA]</scope>
    <source>
        <strain evidence="15 16">WB03_NA08</strain>
    </source>
</reference>
<evidence type="ECO:0000256" key="2">
    <source>
        <dbReference type="ARBA" id="ARBA00007391"/>
    </source>
</evidence>
<dbReference type="CDD" id="cd07431">
    <property type="entry name" value="PHP_PolIIIA"/>
    <property type="match status" value="1"/>
</dbReference>
<keyword evidence="16" id="KW-1185">Reference proteome</keyword>
<dbReference type="Pfam" id="PF17657">
    <property type="entry name" value="DNA_pol3_finger"/>
    <property type="match status" value="1"/>
</dbReference>
<dbReference type="EC" id="2.7.7.7" evidence="3 13"/>
<dbReference type="PANTHER" id="PTHR32294">
    <property type="entry name" value="DNA POLYMERASE III SUBUNIT ALPHA"/>
    <property type="match status" value="1"/>
</dbReference>
<feature type="domain" description="Polymerase/histidinol phosphatase N-terminal" evidence="14">
    <location>
        <begin position="9"/>
        <end position="76"/>
    </location>
</feature>
<keyword evidence="10 13" id="KW-0239">DNA-directed DNA polymerase</keyword>
<evidence type="ECO:0000256" key="13">
    <source>
        <dbReference type="HAMAP-Rule" id="MF_01902"/>
    </source>
</evidence>
<dbReference type="Pfam" id="PF01336">
    <property type="entry name" value="tRNA_anti-codon"/>
    <property type="match status" value="1"/>
</dbReference>
<comment type="subcellular location">
    <subcellularLocation>
        <location evidence="1 13">Cytoplasm</location>
    </subcellularLocation>
</comment>
<organism evidence="15 16">
    <name type="scientific">Scrofimicrobium canadense</name>
    <dbReference type="NCBI Taxonomy" id="2652290"/>
    <lineage>
        <taxon>Bacteria</taxon>
        <taxon>Bacillati</taxon>
        <taxon>Actinomycetota</taxon>
        <taxon>Actinomycetes</taxon>
        <taxon>Actinomycetales</taxon>
        <taxon>Actinomycetaceae</taxon>
        <taxon>Scrofimicrobium</taxon>
    </lineage>
</organism>
<dbReference type="Proteomes" id="UP000470875">
    <property type="component" value="Unassembled WGS sequence"/>
</dbReference>
<evidence type="ECO:0000256" key="12">
    <source>
        <dbReference type="ARBA" id="ARBA00049244"/>
    </source>
</evidence>
<evidence type="ECO:0000256" key="3">
    <source>
        <dbReference type="ARBA" id="ARBA00012417"/>
    </source>
</evidence>
<dbReference type="SUPFAM" id="SSF89550">
    <property type="entry name" value="PHP domain-like"/>
    <property type="match status" value="1"/>
</dbReference>
<dbReference type="Gene3D" id="1.10.150.870">
    <property type="match status" value="1"/>
</dbReference>
<dbReference type="InterPro" id="IPR040982">
    <property type="entry name" value="DNA_pol3_finger"/>
</dbReference>
<comment type="caution">
    <text evidence="15">The sequence shown here is derived from an EMBL/GenBank/DDBJ whole genome shotgun (WGS) entry which is preliminary data.</text>
</comment>
<dbReference type="Gene3D" id="3.20.20.140">
    <property type="entry name" value="Metal-dependent hydrolases"/>
    <property type="match status" value="1"/>
</dbReference>
<dbReference type="GO" id="GO:0008408">
    <property type="term" value="F:3'-5' exonuclease activity"/>
    <property type="evidence" value="ECO:0007669"/>
    <property type="project" value="InterPro"/>
</dbReference>
<evidence type="ECO:0000256" key="10">
    <source>
        <dbReference type="ARBA" id="ARBA00022932"/>
    </source>
</evidence>
<evidence type="ECO:0000256" key="1">
    <source>
        <dbReference type="ARBA" id="ARBA00004496"/>
    </source>
</evidence>
<dbReference type="Pfam" id="PF14579">
    <property type="entry name" value="HHH_6"/>
    <property type="match status" value="1"/>
</dbReference>
<evidence type="ECO:0000256" key="5">
    <source>
        <dbReference type="ARBA" id="ARBA00022490"/>
    </source>
</evidence>
<gene>
    <name evidence="15" type="primary">dnaE</name>
    <name evidence="13" type="synonym">dnaE2</name>
    <name evidence="15" type="ORF">FYJ24_04400</name>
</gene>
<dbReference type="InterPro" id="IPR029460">
    <property type="entry name" value="DNAPol_HHH"/>
</dbReference>
<name>A0A6N7VQK2_9ACTO</name>
<dbReference type="GO" id="GO:0003676">
    <property type="term" value="F:nucleic acid binding"/>
    <property type="evidence" value="ECO:0007669"/>
    <property type="project" value="InterPro"/>
</dbReference>
<dbReference type="HAMAP" id="MF_01902">
    <property type="entry name" value="DNApol_error_prone"/>
    <property type="match status" value="1"/>
</dbReference>
<dbReference type="Pfam" id="PF07733">
    <property type="entry name" value="DNA_pol3_alpha"/>
    <property type="match status" value="1"/>
</dbReference>
<dbReference type="GO" id="GO:0006260">
    <property type="term" value="P:DNA replication"/>
    <property type="evidence" value="ECO:0007669"/>
    <property type="project" value="UniProtKB-KW"/>
</dbReference>
<dbReference type="Gene3D" id="2.40.50.140">
    <property type="entry name" value="Nucleic acid-binding proteins"/>
    <property type="match status" value="1"/>
</dbReference>
<dbReference type="RefSeq" id="WP_154543954.1">
    <property type="nucleotide sequence ID" value="NZ_VULO01000004.1"/>
</dbReference>
<evidence type="ECO:0000259" key="14">
    <source>
        <dbReference type="SMART" id="SM00481"/>
    </source>
</evidence>
<keyword evidence="6 13" id="KW-0808">Transferase</keyword>
<dbReference type="InterPro" id="IPR011708">
    <property type="entry name" value="DNA_pol3_alpha_NTPase_dom"/>
</dbReference>
<dbReference type="InterPro" id="IPR004013">
    <property type="entry name" value="PHP_dom"/>
</dbReference>
<dbReference type="EMBL" id="VULO01000004">
    <property type="protein sequence ID" value="MSS84017.1"/>
    <property type="molecule type" value="Genomic_DNA"/>
</dbReference>
<comment type="similarity">
    <text evidence="2 13">Belongs to the DNA polymerase type-C family. DnaE2 subfamily.</text>
</comment>
<dbReference type="InterPro" id="IPR023073">
    <property type="entry name" value="DnaE2"/>
</dbReference>
<dbReference type="AlphaFoldDB" id="A0A6N7VQK2"/>
<comment type="function">
    <text evidence="13">DNA polymerase involved in damage-induced mutagenesis and translesion synthesis (TLS). It is not the major replicative DNA polymerase.</text>
</comment>
<dbReference type="NCBIfam" id="TIGR00594">
    <property type="entry name" value="polc"/>
    <property type="match status" value="1"/>
</dbReference>
<dbReference type="InterPro" id="IPR012340">
    <property type="entry name" value="NA-bd_OB-fold"/>
</dbReference>
<evidence type="ECO:0000256" key="11">
    <source>
        <dbReference type="ARBA" id="ARBA00023204"/>
    </source>
</evidence>
<dbReference type="PANTHER" id="PTHR32294:SF4">
    <property type="entry name" value="ERROR-PRONE DNA POLYMERASE"/>
    <property type="match status" value="1"/>
</dbReference>
<accession>A0A6N7VQK2</accession>
<keyword evidence="5 13" id="KW-0963">Cytoplasm</keyword>
<evidence type="ECO:0000256" key="7">
    <source>
        <dbReference type="ARBA" id="ARBA00022695"/>
    </source>
</evidence>
<evidence type="ECO:0000256" key="6">
    <source>
        <dbReference type="ARBA" id="ARBA00022679"/>
    </source>
</evidence>
<dbReference type="CDD" id="cd04485">
    <property type="entry name" value="DnaE_OBF"/>
    <property type="match status" value="1"/>
</dbReference>
<dbReference type="Pfam" id="PF02811">
    <property type="entry name" value="PHP"/>
    <property type="match status" value="1"/>
</dbReference>
<evidence type="ECO:0000313" key="16">
    <source>
        <dbReference type="Proteomes" id="UP000470875"/>
    </source>
</evidence>
<dbReference type="GO" id="GO:0006281">
    <property type="term" value="P:DNA repair"/>
    <property type="evidence" value="ECO:0007669"/>
    <property type="project" value="UniProtKB-UniRule"/>
</dbReference>
<dbReference type="InterPro" id="IPR003141">
    <property type="entry name" value="Pol/His_phosphatase_N"/>
</dbReference>
<keyword evidence="7 13" id="KW-0548">Nucleotidyltransferase</keyword>
<dbReference type="NCBIfam" id="NF004225">
    <property type="entry name" value="PRK05672.1"/>
    <property type="match status" value="1"/>
</dbReference>
<dbReference type="InterPro" id="IPR016195">
    <property type="entry name" value="Pol/histidinol_Pase-like"/>
</dbReference>
<keyword evidence="11 13" id="KW-0234">DNA repair</keyword>
<dbReference type="GO" id="GO:0005737">
    <property type="term" value="C:cytoplasm"/>
    <property type="evidence" value="ECO:0007669"/>
    <property type="project" value="UniProtKB-SubCell"/>
</dbReference>
<dbReference type="GO" id="GO:0003887">
    <property type="term" value="F:DNA-directed DNA polymerase activity"/>
    <property type="evidence" value="ECO:0007669"/>
    <property type="project" value="UniProtKB-UniRule"/>
</dbReference>
<evidence type="ECO:0000256" key="4">
    <source>
        <dbReference type="ARBA" id="ARBA00017273"/>
    </source>
</evidence>
<keyword evidence="9 13" id="KW-0227">DNA damage</keyword>
<protein>
    <recommendedName>
        <fullName evidence="4 13">Error-prone DNA polymerase</fullName>
        <ecNumber evidence="3 13">2.7.7.7</ecNumber>
    </recommendedName>
</protein>
<keyword evidence="8 13" id="KW-0235">DNA replication</keyword>
<sequence length="1064" mass="117779">MSKYRGEYAELHAHSAYTFLEGTDLPRSLIKNAEKIGLSGIAILDCDGMYSAVQTSIAAKNTSVATVFGTELTLAYTDHMPSGWGLPTGSIDSGLRLPVLAKGQTGYHRLCQAISSHNLSSPGRRTGQWHIEDLAGWAQDSWMVLTGTNHGPLRRALAAEGMSGARYMRDHLVDVFGADNVAIESTLRPDSPCELAENLYKLAHEKNLRLIATGAPRCANVRRQALADVMTASRLNLELSAARPHLPPFGSFLRGPEEMLYIHRHFPQAVAAAADLAAELSFDLKLIEPKLPHSDVPKGHTDASWLRHLTYQGAQKRYAHKNLRRDPWKVIEHELEIIEKLDFPGYFLIVKDIVDFCAREGILAQGRGSAANSAVCYALGITAVDAVEHQLMFERFLSEARRNPPDIDIDIEAGERERVIQYVYGKYGRDRAAQVANTITYRPRSAVRAAGKALGYGDEIVAQWSKDMSRGGQGDKQVPPLVHQVSTALQKLPRHMGIHPGGMVLTRSPVSQVCPIVWGAKEKRSVLQWDKEDCAEAGLVKFDLLGLGMLTALRKAFTALTERGVRGTDGEGLGLYNLTSEDSRVYDLLCAAETVGVFQVESRAQMSTLPRLKPRVFYDLVVEVALIRPGPIQGQAVNPYLERRNEKQKITCHPKLRNALERTLGVPIFQEQLMQIAVDVGGFTPTEADELRRAIASKHSTERLEKIRPRFDDGMKKNKIPQHLREQLYASLQGFAEFGFPESHAFSFAFLVYASAWLKVFYPEHFYAALLSSQPMGFYSPASLIADAKRHGVRVLPPSVVHSSLETCVEGDGILECDFPAGALMRVHKDLAIRLGLDTVKGLTGTAREKITRARGNSSFESMEDFARRSALSAKELEILSKAGAMADLGIGRREALWMSSRLANPHEYQPFLPGTEIGAETPELPRMNRVEELKSDWETLGLTTGGHPMSLQRETLQKNGVLTIHQATYALVDRNIKVAGLVTHRQRPGTAKGVTFLSLEDETGLLNVVCSVGLWKHFRRVALTSLALVVTGKVERRNDAYTLKAHKLECLPIPVIPRSRDFR</sequence>